<gene>
    <name evidence="8" type="ORF">ZEAMMB73_Zm00001d052675</name>
</gene>
<evidence type="ECO:0000259" key="5">
    <source>
        <dbReference type="Pfam" id="PF00195"/>
    </source>
</evidence>
<dbReference type="InterPro" id="IPR016039">
    <property type="entry name" value="Thiolase-like"/>
</dbReference>
<feature type="domain" description="Chalcone/stilbene synthase C-terminal" evidence="6">
    <location>
        <begin position="256"/>
        <end position="410"/>
    </location>
</feature>
<dbReference type="InterPro" id="IPR001099">
    <property type="entry name" value="Chalcone/stilbene_synt_N"/>
</dbReference>
<dbReference type="InterPro" id="IPR011141">
    <property type="entry name" value="Polyketide_synthase_type-III"/>
</dbReference>
<dbReference type="PANTHER" id="PTHR11877">
    <property type="entry name" value="HYDROXYMETHYLGLUTARYL-COA SYNTHASE"/>
    <property type="match status" value="1"/>
</dbReference>
<comment type="similarity">
    <text evidence="1 2">Belongs to the thiolase-like superfamily. Chalcone/stilbene synthases family.</text>
</comment>
<dbReference type="Pfam" id="PF12315">
    <property type="entry name" value="DA1-like"/>
    <property type="match status" value="1"/>
</dbReference>
<dbReference type="EMBL" id="CM000780">
    <property type="protein sequence ID" value="AQK57688.1"/>
    <property type="molecule type" value="Genomic_DNA"/>
</dbReference>
<keyword evidence="3" id="KW-0175">Coiled coil</keyword>
<accession>A0A1D6QIP7</accession>
<keyword evidence="2" id="KW-0012">Acyltransferase</keyword>
<dbReference type="PANTHER" id="PTHR11877:SF60">
    <property type="entry name" value="TYPE III POLYKETIDE SYNTHASE B"/>
    <property type="match status" value="1"/>
</dbReference>
<name>A0A1D6QIP7_MAIZE</name>
<feature type="region of interest" description="Disordered" evidence="4">
    <location>
        <begin position="420"/>
        <end position="449"/>
    </location>
</feature>
<dbReference type="Pfam" id="PF02797">
    <property type="entry name" value="Chal_sti_synt_C"/>
    <property type="match status" value="1"/>
</dbReference>
<feature type="compositionally biased region" description="Low complexity" evidence="4">
    <location>
        <begin position="432"/>
        <end position="446"/>
    </location>
</feature>
<organism evidence="8">
    <name type="scientific">Zea mays</name>
    <name type="common">Maize</name>
    <dbReference type="NCBI Taxonomy" id="4577"/>
    <lineage>
        <taxon>Eukaryota</taxon>
        <taxon>Viridiplantae</taxon>
        <taxon>Streptophyta</taxon>
        <taxon>Embryophyta</taxon>
        <taxon>Tracheophyta</taxon>
        <taxon>Spermatophyta</taxon>
        <taxon>Magnoliopsida</taxon>
        <taxon>Liliopsida</taxon>
        <taxon>Poales</taxon>
        <taxon>Poaceae</taxon>
        <taxon>PACMAD clade</taxon>
        <taxon>Panicoideae</taxon>
        <taxon>Andropogonodae</taxon>
        <taxon>Andropogoneae</taxon>
        <taxon>Tripsacinae</taxon>
        <taxon>Zea</taxon>
    </lineage>
</organism>
<feature type="coiled-coil region" evidence="3">
    <location>
        <begin position="535"/>
        <end position="579"/>
    </location>
</feature>
<feature type="domain" description="Chalcone/stilbene synthase N-terminal" evidence="5">
    <location>
        <begin position="18"/>
        <end position="240"/>
    </location>
</feature>
<dbReference type="FunFam" id="3.40.47.10:FF:000025">
    <property type="entry name" value="Chalcone synthase 2"/>
    <property type="match status" value="1"/>
</dbReference>
<dbReference type="STRING" id="4577.A0A1D6QIP7"/>
<dbReference type="AlphaFoldDB" id="A0A1D6QIP7"/>
<dbReference type="FunFam" id="3.40.47.10:FF:000014">
    <property type="entry name" value="Chalcone synthase 1"/>
    <property type="match status" value="1"/>
</dbReference>
<evidence type="ECO:0000259" key="6">
    <source>
        <dbReference type="Pfam" id="PF02797"/>
    </source>
</evidence>
<dbReference type="InterPro" id="IPR022087">
    <property type="entry name" value="DA1-like_dom"/>
</dbReference>
<dbReference type="SUPFAM" id="SSF53901">
    <property type="entry name" value="Thiolase-like"/>
    <property type="match status" value="2"/>
</dbReference>
<evidence type="ECO:0000313" key="8">
    <source>
        <dbReference type="EMBL" id="AQK57688.1"/>
    </source>
</evidence>
<dbReference type="Gene3D" id="3.40.47.10">
    <property type="match status" value="2"/>
</dbReference>
<dbReference type="FunCoup" id="A0A1D6QIP7">
    <property type="interactions" value="28"/>
</dbReference>
<keyword evidence="2" id="KW-0808">Transferase</keyword>
<feature type="domain" description="Protein DA1-like" evidence="7">
    <location>
        <begin position="631"/>
        <end position="692"/>
    </location>
</feature>
<protein>
    <submittedName>
        <fullName evidence="8">Type III polyketide synthase B</fullName>
    </submittedName>
</protein>
<dbReference type="CDD" id="cd00831">
    <property type="entry name" value="CHS_like"/>
    <property type="match status" value="1"/>
</dbReference>
<dbReference type="Pfam" id="PF00195">
    <property type="entry name" value="Chal_sti_synt_N"/>
    <property type="match status" value="1"/>
</dbReference>
<sequence>MATTTRSCANSATVLHGIRHRLRADGPAAILGIGTANPKNCVPQDQFADWYLDVTKSEHLAELKAKTKKICDRSGITKRYFYHTEEIIGDHPELIVRDLPSLTTRLSVIADAAPKLAAEAASRAIADWGRPAADITHLVVATNAGANEPGVDQLLAALLGLRPTVRRTLLYLHGCSAGLVALRVAKDVAENNRGARVLVACAQAKILMFGAPDDDARLDKVVPMTLFGDGAGAIIVGADPTSRPMAMEIERPIFHMVSASQTTLPGTDEAVVLSLRENGLVDGRLSAEVPRLVGGSLEQCLAGSLAPLGLVNESDGGGRWNGFFWAVHPGGRAILDSYEATLGLQPGKLAASRHVLSEYGNMMGSTIIFVLDEIRHRRRREEDTKEKDCQFGVMSGVGPGLTVETIVLHAATELEEIAAAGNPGDGATQTRESASSSAELPSGSGDSSEDKCLCFVELARSMGISQDTHESMATDAANYLCHQLQHLLGPISSATSQSGPWEERSVMVRLTQKLQKSKRNKWWRQRRRKHVAELFQKERADYDRVDQEADEWRAKQIAKDIAKRRVESMQQIARKKTNEERKRLESEVPRNTKYMSLGDDRSLCMECLGSAVMDTGECQPLYHSIRDYYEGMKMKLDQQIPMLLVEQQALNEAMEGESRGPHHMPETRGLCLSEEQTVSSILRRPRIGGNRVPVGQGYDLTETCAGAAFTEWDDTTCCYVKVCSTNLMFAGSVNKCS</sequence>
<evidence type="ECO:0000259" key="7">
    <source>
        <dbReference type="Pfam" id="PF12315"/>
    </source>
</evidence>
<evidence type="ECO:0000256" key="1">
    <source>
        <dbReference type="ARBA" id="ARBA00005531"/>
    </source>
</evidence>
<dbReference type="GO" id="GO:0010208">
    <property type="term" value="P:pollen wall assembly"/>
    <property type="evidence" value="ECO:0007669"/>
    <property type="project" value="UniProtKB-ARBA"/>
</dbReference>
<evidence type="ECO:0000256" key="3">
    <source>
        <dbReference type="SAM" id="Coils"/>
    </source>
</evidence>
<evidence type="ECO:0000256" key="4">
    <source>
        <dbReference type="SAM" id="MobiDB-lite"/>
    </source>
</evidence>
<proteinExistence type="inferred from homology"/>
<dbReference type="SMR" id="A0A1D6QIP7"/>
<reference evidence="8" key="1">
    <citation type="submission" date="2015-12" db="EMBL/GenBank/DDBJ databases">
        <title>Update maize B73 reference genome by single molecule sequencing technologies.</title>
        <authorList>
            <consortium name="Maize Genome Sequencing Project"/>
            <person name="Ware D."/>
        </authorList>
    </citation>
    <scope>NUCLEOTIDE SEQUENCE</scope>
    <source>
        <tissue evidence="8">Seedling</tissue>
    </source>
</reference>
<dbReference type="ExpressionAtlas" id="A0A1D6QIP7">
    <property type="expression patterns" value="baseline and differential"/>
</dbReference>
<dbReference type="InterPro" id="IPR012328">
    <property type="entry name" value="Chalcone/stilbene_synt_C"/>
</dbReference>
<dbReference type="GO" id="GO:0016747">
    <property type="term" value="F:acyltransferase activity, transferring groups other than amino-acyl groups"/>
    <property type="evidence" value="ECO:0007669"/>
    <property type="project" value="InterPro"/>
</dbReference>
<evidence type="ECO:0000256" key="2">
    <source>
        <dbReference type="RuleBase" id="RU003633"/>
    </source>
</evidence>
<dbReference type="InParanoid" id="A0A1D6QIP7"/>